<evidence type="ECO:0000256" key="5">
    <source>
        <dbReference type="SAM" id="MobiDB-lite"/>
    </source>
</evidence>
<dbReference type="PROSITE" id="PS50977">
    <property type="entry name" value="HTH_TETR_2"/>
    <property type="match status" value="1"/>
</dbReference>
<dbReference type="Pfam" id="PF17754">
    <property type="entry name" value="TetR_C_14"/>
    <property type="match status" value="1"/>
</dbReference>
<dbReference type="PANTHER" id="PTHR30055">
    <property type="entry name" value="HTH-TYPE TRANSCRIPTIONAL REGULATOR RUTR"/>
    <property type="match status" value="1"/>
</dbReference>
<evidence type="ECO:0000256" key="4">
    <source>
        <dbReference type="PROSITE-ProRule" id="PRU00335"/>
    </source>
</evidence>
<evidence type="ECO:0000256" key="3">
    <source>
        <dbReference type="ARBA" id="ARBA00023163"/>
    </source>
</evidence>
<dbReference type="Proteomes" id="UP000638353">
    <property type="component" value="Unassembled WGS sequence"/>
</dbReference>
<dbReference type="PRINTS" id="PR00455">
    <property type="entry name" value="HTHTETR"/>
</dbReference>
<gene>
    <name evidence="7" type="ORF">GCM10010334_61240</name>
</gene>
<keyword evidence="3" id="KW-0804">Transcription</keyword>
<dbReference type="AlphaFoldDB" id="A0A919CCT6"/>
<dbReference type="InterPro" id="IPR050109">
    <property type="entry name" value="HTH-type_TetR-like_transc_reg"/>
</dbReference>
<feature type="DNA-binding region" description="H-T-H motif" evidence="4">
    <location>
        <begin position="48"/>
        <end position="67"/>
    </location>
</feature>
<dbReference type="Pfam" id="PF00440">
    <property type="entry name" value="TetR_N"/>
    <property type="match status" value="1"/>
</dbReference>
<evidence type="ECO:0000259" key="6">
    <source>
        <dbReference type="PROSITE" id="PS50977"/>
    </source>
</evidence>
<protein>
    <submittedName>
        <fullName evidence="7">TetR family transcriptional regulator</fullName>
    </submittedName>
</protein>
<dbReference type="RefSeq" id="WP_189826034.1">
    <property type="nucleotide sequence ID" value="NZ_BMVC01000014.1"/>
</dbReference>
<sequence>MTKNGEQYEEAAPGRRPSLTERRKEATRQEIADAAVALFSTRGYAATTVEDIARDAGISLRTFYRYCQAKEDALTPVMAAGVGELARHLARRPADEPVAEAVQAAFVSSTAEPRRAGVAQMRRLIRVMSEVPAVRTRWRAAAHDLRGQLLPVLAARTGEDVDSLENVLLASVLIETVTVALEHWAAAGGDEEFTEVSARALALLRLEG</sequence>
<accession>A0A919CCT6</accession>
<reference evidence="7" key="1">
    <citation type="journal article" date="2014" name="Int. J. Syst. Evol. Microbiol.">
        <title>Complete genome sequence of Corynebacterium casei LMG S-19264T (=DSM 44701T), isolated from a smear-ripened cheese.</title>
        <authorList>
            <consortium name="US DOE Joint Genome Institute (JGI-PGF)"/>
            <person name="Walter F."/>
            <person name="Albersmeier A."/>
            <person name="Kalinowski J."/>
            <person name="Ruckert C."/>
        </authorList>
    </citation>
    <scope>NUCLEOTIDE SEQUENCE</scope>
    <source>
        <strain evidence="7">JCM 4637</strain>
    </source>
</reference>
<dbReference type="InterPro" id="IPR009057">
    <property type="entry name" value="Homeodomain-like_sf"/>
</dbReference>
<feature type="compositionally biased region" description="Basic and acidic residues" evidence="5">
    <location>
        <begin position="18"/>
        <end position="27"/>
    </location>
</feature>
<dbReference type="GO" id="GO:0000976">
    <property type="term" value="F:transcription cis-regulatory region binding"/>
    <property type="evidence" value="ECO:0007669"/>
    <property type="project" value="TreeGrafter"/>
</dbReference>
<feature type="region of interest" description="Disordered" evidence="5">
    <location>
        <begin position="1"/>
        <end position="27"/>
    </location>
</feature>
<evidence type="ECO:0000256" key="1">
    <source>
        <dbReference type="ARBA" id="ARBA00023015"/>
    </source>
</evidence>
<comment type="caution">
    <text evidence="7">The sequence shown here is derived from an EMBL/GenBank/DDBJ whole genome shotgun (WGS) entry which is preliminary data.</text>
</comment>
<feature type="domain" description="HTH tetR-type" evidence="6">
    <location>
        <begin position="25"/>
        <end position="85"/>
    </location>
</feature>
<keyword evidence="1" id="KW-0805">Transcription regulation</keyword>
<evidence type="ECO:0000313" key="7">
    <source>
        <dbReference type="EMBL" id="GHD08188.1"/>
    </source>
</evidence>
<organism evidence="7 8">
    <name type="scientific">Streptomyces finlayi</name>
    <dbReference type="NCBI Taxonomy" id="67296"/>
    <lineage>
        <taxon>Bacteria</taxon>
        <taxon>Bacillati</taxon>
        <taxon>Actinomycetota</taxon>
        <taxon>Actinomycetes</taxon>
        <taxon>Kitasatosporales</taxon>
        <taxon>Streptomycetaceae</taxon>
        <taxon>Streptomyces</taxon>
    </lineage>
</organism>
<dbReference type="PANTHER" id="PTHR30055:SF238">
    <property type="entry name" value="MYCOFACTOCIN BIOSYNTHESIS TRANSCRIPTIONAL REGULATOR MFTR-RELATED"/>
    <property type="match status" value="1"/>
</dbReference>
<dbReference type="InterPro" id="IPR041347">
    <property type="entry name" value="MftR_C"/>
</dbReference>
<name>A0A919CCT6_9ACTN</name>
<dbReference type="InterPro" id="IPR001647">
    <property type="entry name" value="HTH_TetR"/>
</dbReference>
<proteinExistence type="predicted"/>
<dbReference type="SUPFAM" id="SSF46689">
    <property type="entry name" value="Homeodomain-like"/>
    <property type="match status" value="1"/>
</dbReference>
<dbReference type="EMBL" id="BMVC01000014">
    <property type="protein sequence ID" value="GHD08188.1"/>
    <property type="molecule type" value="Genomic_DNA"/>
</dbReference>
<reference evidence="7" key="2">
    <citation type="submission" date="2020-09" db="EMBL/GenBank/DDBJ databases">
        <authorList>
            <person name="Sun Q."/>
            <person name="Ohkuma M."/>
        </authorList>
    </citation>
    <scope>NUCLEOTIDE SEQUENCE</scope>
    <source>
        <strain evidence="7">JCM 4637</strain>
    </source>
</reference>
<evidence type="ECO:0000256" key="2">
    <source>
        <dbReference type="ARBA" id="ARBA00023125"/>
    </source>
</evidence>
<keyword evidence="2 4" id="KW-0238">DNA-binding</keyword>
<dbReference type="GO" id="GO:0003700">
    <property type="term" value="F:DNA-binding transcription factor activity"/>
    <property type="evidence" value="ECO:0007669"/>
    <property type="project" value="TreeGrafter"/>
</dbReference>
<dbReference type="Gene3D" id="1.10.357.10">
    <property type="entry name" value="Tetracycline Repressor, domain 2"/>
    <property type="match status" value="1"/>
</dbReference>
<evidence type="ECO:0000313" key="8">
    <source>
        <dbReference type="Proteomes" id="UP000638353"/>
    </source>
</evidence>